<dbReference type="SFLD" id="SFLDS00003">
    <property type="entry name" value="Haloacid_Dehalogenase"/>
    <property type="match status" value="1"/>
</dbReference>
<dbReference type="Proteomes" id="UP001056384">
    <property type="component" value="Chromosome 6"/>
</dbReference>
<keyword evidence="2" id="KW-1185">Reference proteome</keyword>
<evidence type="ECO:0000313" key="2">
    <source>
        <dbReference type="Proteomes" id="UP001056384"/>
    </source>
</evidence>
<dbReference type="SUPFAM" id="SSF56784">
    <property type="entry name" value="HAD-like"/>
    <property type="match status" value="1"/>
</dbReference>
<name>A0A9Q9ELB2_9PEZI</name>
<dbReference type="InterPro" id="IPR041492">
    <property type="entry name" value="HAD_2"/>
</dbReference>
<dbReference type="PANTHER" id="PTHR18901:SF38">
    <property type="entry name" value="PSEUDOURIDINE-5'-PHOSPHATASE"/>
    <property type="match status" value="1"/>
</dbReference>
<dbReference type="AlphaFoldDB" id="A0A9Q9ELB2"/>
<dbReference type="FunFam" id="1.10.150.240:FF:000001">
    <property type="entry name" value="Haloacid dehalogenase-like hydrolase domain"/>
    <property type="match status" value="1"/>
</dbReference>
<accession>A0A9Q9ELB2</accession>
<dbReference type="InterPro" id="IPR023198">
    <property type="entry name" value="PGP-like_dom2"/>
</dbReference>
<dbReference type="InterPro" id="IPR036412">
    <property type="entry name" value="HAD-like_sf"/>
</dbReference>
<reference evidence="1" key="1">
    <citation type="submission" date="2022-06" db="EMBL/GenBank/DDBJ databases">
        <title>Complete genome sequences of two strains of the flax pathogen Septoria linicola.</title>
        <authorList>
            <person name="Lapalu N."/>
            <person name="Simon A."/>
            <person name="Demenou B."/>
            <person name="Paumier D."/>
            <person name="Guillot M.-P."/>
            <person name="Gout L."/>
            <person name="Valade R."/>
        </authorList>
    </citation>
    <scope>NUCLEOTIDE SEQUENCE</scope>
    <source>
        <strain evidence="1">SE15195</strain>
    </source>
</reference>
<dbReference type="PANTHER" id="PTHR18901">
    <property type="entry name" value="2-DEOXYGLUCOSE-6-PHOSPHATE PHOSPHATASE 2"/>
    <property type="match status" value="1"/>
</dbReference>
<dbReference type="Gene3D" id="1.10.150.240">
    <property type="entry name" value="Putative phosphatase, domain 2"/>
    <property type="match status" value="1"/>
</dbReference>
<dbReference type="SFLD" id="SFLDG01129">
    <property type="entry name" value="C1.5:_HAD__Beta-PGM__Phosphata"/>
    <property type="match status" value="1"/>
</dbReference>
<protein>
    <submittedName>
        <fullName evidence="1">Phosphoglycolate phosphatase-like, domain 2, HAD superfamily</fullName>
    </submittedName>
</protein>
<dbReference type="GO" id="GO:0016791">
    <property type="term" value="F:phosphatase activity"/>
    <property type="evidence" value="ECO:0007669"/>
    <property type="project" value="TreeGrafter"/>
</dbReference>
<proteinExistence type="predicted"/>
<gene>
    <name evidence="1" type="ORF">Slin15195_G082340</name>
</gene>
<dbReference type="InterPro" id="IPR023214">
    <property type="entry name" value="HAD_sf"/>
</dbReference>
<dbReference type="Pfam" id="PF13419">
    <property type="entry name" value="HAD_2"/>
    <property type="match status" value="1"/>
</dbReference>
<dbReference type="Gene3D" id="3.40.50.1000">
    <property type="entry name" value="HAD superfamily/HAD-like"/>
    <property type="match status" value="1"/>
</dbReference>
<dbReference type="EMBL" id="CP099423">
    <property type="protein sequence ID" value="USW54915.1"/>
    <property type="molecule type" value="Genomic_DNA"/>
</dbReference>
<evidence type="ECO:0000313" key="1">
    <source>
        <dbReference type="EMBL" id="USW54915.1"/>
    </source>
</evidence>
<sequence length="277" mass="31038">MPPPVRACLFDMDGLLLNTEDLITTCINIVLARYGKPALPWSVKARMQGRTAEQSNEILQNWAQLPLAMPDLVAELRALHEQMFPNAELLPGVGDVLEKLLQRREVKELELALATSSSRVKFELKTRRWTKLFDECFPEDCRVMGDDSRVIHHKPAPDIYLCALGCVNARFASTRVQDSVRADECLVLEDSVQGVEAGRQAGMQVIWCPHPALLEELLQGEAEDAIHDFRRVFGIKNKADVQGLSLKTTADVIEKASDGWVTLVPSLQQFPYARYGL</sequence>
<organism evidence="1 2">
    <name type="scientific">Septoria linicola</name>
    <dbReference type="NCBI Taxonomy" id="215465"/>
    <lineage>
        <taxon>Eukaryota</taxon>
        <taxon>Fungi</taxon>
        <taxon>Dikarya</taxon>
        <taxon>Ascomycota</taxon>
        <taxon>Pezizomycotina</taxon>
        <taxon>Dothideomycetes</taxon>
        <taxon>Dothideomycetidae</taxon>
        <taxon>Mycosphaerellales</taxon>
        <taxon>Mycosphaerellaceae</taxon>
        <taxon>Septoria</taxon>
    </lineage>
</organism>